<dbReference type="PANTHER" id="PTHR48020">
    <property type="entry name" value="PROTON MYO-INOSITOL COTRANSPORTER"/>
    <property type="match status" value="1"/>
</dbReference>
<dbReference type="GO" id="GO:0016020">
    <property type="term" value="C:membrane"/>
    <property type="evidence" value="ECO:0007669"/>
    <property type="project" value="UniProtKB-SubCell"/>
</dbReference>
<keyword evidence="6" id="KW-0040">ANK repeat</keyword>
<dbReference type="PROSITE" id="PS50297">
    <property type="entry name" value="ANK_REP_REGION"/>
    <property type="match status" value="3"/>
</dbReference>
<evidence type="ECO:0000256" key="8">
    <source>
        <dbReference type="SAM" id="Phobius"/>
    </source>
</evidence>
<dbReference type="Pfam" id="PF13857">
    <property type="entry name" value="Ank_5"/>
    <property type="match status" value="1"/>
</dbReference>
<gene>
    <name evidence="10" type="ORF">AARAC_005016</name>
</gene>
<dbReference type="SMART" id="SM00248">
    <property type="entry name" value="ANK"/>
    <property type="match status" value="4"/>
</dbReference>
<dbReference type="GO" id="GO:0022857">
    <property type="term" value="F:transmembrane transporter activity"/>
    <property type="evidence" value="ECO:0007669"/>
    <property type="project" value="InterPro"/>
</dbReference>
<feature type="transmembrane region" description="Helical" evidence="8">
    <location>
        <begin position="275"/>
        <end position="296"/>
    </location>
</feature>
<dbReference type="SUPFAM" id="SSF48403">
    <property type="entry name" value="Ankyrin repeat"/>
    <property type="match status" value="1"/>
</dbReference>
<dbReference type="InterPro" id="IPR008271">
    <property type="entry name" value="Ser/Thr_kinase_AS"/>
</dbReference>
<evidence type="ECO:0000256" key="6">
    <source>
        <dbReference type="PROSITE-ProRule" id="PRU00023"/>
    </source>
</evidence>
<keyword evidence="5 8" id="KW-0472">Membrane</keyword>
<dbReference type="EMBL" id="NEXV01000613">
    <property type="protein sequence ID" value="PIG80406.1"/>
    <property type="molecule type" value="Genomic_DNA"/>
</dbReference>
<dbReference type="Gene3D" id="1.10.510.10">
    <property type="entry name" value="Transferase(Phosphotransferase) domain 1"/>
    <property type="match status" value="1"/>
</dbReference>
<feature type="transmembrane region" description="Helical" evidence="8">
    <location>
        <begin position="381"/>
        <end position="400"/>
    </location>
</feature>
<dbReference type="PANTHER" id="PTHR48020:SF40">
    <property type="entry name" value="MAJOR FACILITATOR SUPERFAMILY (MFS) PROFILE DOMAIN-CONTAINING PROTEIN"/>
    <property type="match status" value="1"/>
</dbReference>
<dbReference type="InterPro" id="IPR036259">
    <property type="entry name" value="MFS_trans_sf"/>
</dbReference>
<comment type="caution">
    <text evidence="10">The sequence shown here is derived from an EMBL/GenBank/DDBJ whole genome shotgun (WGS) entry which is preliminary data.</text>
</comment>
<accession>A0A2G7FIH3</accession>
<dbReference type="PROSITE" id="PS50011">
    <property type="entry name" value="PROTEIN_KINASE_DOM"/>
    <property type="match status" value="1"/>
</dbReference>
<dbReference type="Proteomes" id="UP000231358">
    <property type="component" value="Unassembled WGS sequence"/>
</dbReference>
<keyword evidence="11" id="KW-1185">Reference proteome</keyword>
<evidence type="ECO:0000313" key="11">
    <source>
        <dbReference type="Proteomes" id="UP000231358"/>
    </source>
</evidence>
<dbReference type="InterPro" id="IPR000719">
    <property type="entry name" value="Prot_kinase_dom"/>
</dbReference>
<reference evidence="10 11" key="1">
    <citation type="submission" date="2017-05" db="EMBL/GenBank/DDBJ databases">
        <title>Genome sequence for an aflatoxigenic pathogen of Argentinian peanut, Aspergillus arachidicola.</title>
        <authorList>
            <person name="Moore G."/>
            <person name="Beltz S.B."/>
            <person name="Mack B.M."/>
        </authorList>
    </citation>
    <scope>NUCLEOTIDE SEQUENCE [LARGE SCALE GENOMIC DNA]</scope>
    <source>
        <strain evidence="10 11">CBS 117610</strain>
    </source>
</reference>
<feature type="region of interest" description="Disordered" evidence="7">
    <location>
        <begin position="1199"/>
        <end position="1223"/>
    </location>
</feature>
<dbReference type="Gene3D" id="1.25.40.20">
    <property type="entry name" value="Ankyrin repeat-containing domain"/>
    <property type="match status" value="1"/>
</dbReference>
<evidence type="ECO:0000259" key="9">
    <source>
        <dbReference type="PROSITE" id="PS50011"/>
    </source>
</evidence>
<dbReference type="InterPro" id="IPR050814">
    <property type="entry name" value="Myo-inositol_Transporter"/>
</dbReference>
<keyword evidence="3 8" id="KW-0812">Transmembrane</keyword>
<feature type="compositionally biased region" description="Basic and acidic residues" evidence="7">
    <location>
        <begin position="481"/>
        <end position="493"/>
    </location>
</feature>
<dbReference type="PROSITE" id="PS50088">
    <property type="entry name" value="ANK_REPEAT"/>
    <property type="match status" value="3"/>
</dbReference>
<comment type="subcellular location">
    <subcellularLocation>
        <location evidence="1">Membrane</location>
    </subcellularLocation>
</comment>
<evidence type="ECO:0000256" key="3">
    <source>
        <dbReference type="ARBA" id="ARBA00022692"/>
    </source>
</evidence>
<dbReference type="SUPFAM" id="SSF56112">
    <property type="entry name" value="Protein kinase-like (PK-like)"/>
    <property type="match status" value="1"/>
</dbReference>
<dbReference type="InterPro" id="IPR005828">
    <property type="entry name" value="MFS_sugar_transport-like"/>
</dbReference>
<feature type="compositionally biased region" description="Low complexity" evidence="7">
    <location>
        <begin position="1210"/>
        <end position="1223"/>
    </location>
</feature>
<feature type="transmembrane region" description="Helical" evidence="8">
    <location>
        <begin position="219"/>
        <end position="241"/>
    </location>
</feature>
<evidence type="ECO:0000256" key="7">
    <source>
        <dbReference type="SAM" id="MobiDB-lite"/>
    </source>
</evidence>
<evidence type="ECO:0000256" key="1">
    <source>
        <dbReference type="ARBA" id="ARBA00004370"/>
    </source>
</evidence>
<feature type="transmembrane region" description="Helical" evidence="8">
    <location>
        <begin position="308"/>
        <end position="326"/>
    </location>
</feature>
<dbReference type="STRING" id="656916.A0A2G7FIH3"/>
<feature type="domain" description="Protein kinase" evidence="9">
    <location>
        <begin position="587"/>
        <end position="917"/>
    </location>
</feature>
<evidence type="ECO:0000256" key="2">
    <source>
        <dbReference type="ARBA" id="ARBA00022448"/>
    </source>
</evidence>
<dbReference type="InterPro" id="IPR002110">
    <property type="entry name" value="Ankyrin_rpt"/>
</dbReference>
<keyword evidence="2" id="KW-0813">Transport</keyword>
<proteinExistence type="predicted"/>
<dbReference type="InterPro" id="IPR036770">
    <property type="entry name" value="Ankyrin_rpt-contain_sf"/>
</dbReference>
<dbReference type="Gene3D" id="1.20.1250.20">
    <property type="entry name" value="MFS general substrate transporter like domains"/>
    <property type="match status" value="1"/>
</dbReference>
<dbReference type="SUPFAM" id="SSF103473">
    <property type="entry name" value="MFS general substrate transporter"/>
    <property type="match status" value="1"/>
</dbReference>
<evidence type="ECO:0000256" key="5">
    <source>
        <dbReference type="ARBA" id="ARBA00023136"/>
    </source>
</evidence>
<feature type="region of interest" description="Disordered" evidence="7">
    <location>
        <begin position="473"/>
        <end position="494"/>
    </location>
</feature>
<feature type="repeat" description="ANK" evidence="6">
    <location>
        <begin position="1154"/>
        <end position="1186"/>
    </location>
</feature>
<evidence type="ECO:0000313" key="10">
    <source>
        <dbReference type="EMBL" id="PIG80406.1"/>
    </source>
</evidence>
<keyword evidence="4 8" id="KW-1133">Transmembrane helix</keyword>
<feature type="transmembrane region" description="Helical" evidence="8">
    <location>
        <begin position="346"/>
        <end position="369"/>
    </location>
</feature>
<dbReference type="AlphaFoldDB" id="A0A2G7FIH3"/>
<protein>
    <submittedName>
        <fullName evidence="10">Putative 2-5A-dependent ribonuclease</fullName>
    </submittedName>
</protein>
<name>A0A2G7FIH3_9EURO</name>
<sequence length="1237" mass="137206">MSLISRNADSHFLWLEELEDDVHKFYVRNHLEDVVALELLVKGARIAQEPDNLYTLSLTSAEFKAIKDEKESGFWQQSKDLKVTILTTACAAITQGWQQSTINAGSRGWKYDLQPQGEDWTRQHLLLGGFIDAAPWLSGSIIGDYTGAFVSLRQLRGTDIQAARDLYYIHSQLQVETEMFDGERPQNWYSEEIYQKKVRETGFFKRLGKLFSHPRNQRACVAAFLVMASQQLCGINVLSFYSSQLFGATTQEKTPDTNGSQQPANVVWLNFGFGLANFLFTIPANVPQSACYWFFFRIEIDKVSKVRLALVSAFTIGFFTFFYGIGAGPVPFTFSAEVFPLAFREVGMSFSVMVNFLGLGLLVLFVPQLTKALGQYGESKLCFLFTGLNALAFVLVFLFVPSGTAKVGLEEMNQISVRLSVARGLDATARDLTPNMSRYDDFRIAFNVNMSDEEIDAALTANGLISLHHALNSSSGNHSNDSSHRSSSEVDRHFPRRLTPTEHITPRTIPKLPQSPELEIHRDENGKWDRSDRMIPTYTLAILENDSFLGSPWAEKFQASQYTFCPIDIEEGKSLKFSKEWKLPFVNDISTPIGNGAYGSVTKEIIGSGHFRSRSEHHLPGAPYSKDIAVALKQFEGRGDFRLETTNLDVLRSSLSKHDRIVPFLATVTIGNSFNILSPLADMDLDVFLREGHQECPDVTVRDLMQEAAHLAGALAFLHQGLDSNPPGLSCCHMDLKPGNILVFRGDARDFPKVGKWKISDFGISIMSRPERTGTTVTEFVDSFTQRQRLSPPPGPYQSPDGAGHGLKSDIWSLGCILTRILALGLEGADGMMHLDQLRGTDGDGASPYENDYFHRGSPPVLNPHVQSWLSGLTSGRYNYNQEFLARCQSLILSMLAISHDDRPSARNVQEELHNLVEIAQPIVLRPPSINTSVGGSASVGSGSDNIRVNSRDIQPGNERLLLEIISLWNGDVNIEGIWDGNDRLLIYLIRSDYATALEVLLARQPGLDLETPDSKGDTPLKIAAAAGKRHIVEMLLNAGANIDAPSRRGVTPLMPACRHGHVSTVRLLLDRGADCSNHCEDGYTSLHYAIYSDNGATIIQLLRGKVSFNIRRSHTDETPLLTLIVRYDGTESWWDKFGRLLQGSADINMADIHRSTPLSLAVEQGHSQLAAILLRQGAKYGERPKPRPLSSEMAKVLKNAQLQGRRESQSSSGSSSKSSKTQISLIRRISTLGILK</sequence>
<feature type="repeat" description="ANK" evidence="6">
    <location>
        <begin position="1016"/>
        <end position="1048"/>
    </location>
</feature>
<organism evidence="10 11">
    <name type="scientific">Aspergillus arachidicola</name>
    <dbReference type="NCBI Taxonomy" id="656916"/>
    <lineage>
        <taxon>Eukaryota</taxon>
        <taxon>Fungi</taxon>
        <taxon>Dikarya</taxon>
        <taxon>Ascomycota</taxon>
        <taxon>Pezizomycotina</taxon>
        <taxon>Eurotiomycetes</taxon>
        <taxon>Eurotiomycetidae</taxon>
        <taxon>Eurotiales</taxon>
        <taxon>Aspergillaceae</taxon>
        <taxon>Aspergillus</taxon>
        <taxon>Aspergillus subgen. Circumdati</taxon>
    </lineage>
</organism>
<dbReference type="GO" id="GO:0004672">
    <property type="term" value="F:protein kinase activity"/>
    <property type="evidence" value="ECO:0007669"/>
    <property type="project" value="InterPro"/>
</dbReference>
<dbReference type="SMART" id="SM00220">
    <property type="entry name" value="S_TKc"/>
    <property type="match status" value="1"/>
</dbReference>
<feature type="repeat" description="ANK" evidence="6">
    <location>
        <begin position="1049"/>
        <end position="1075"/>
    </location>
</feature>
<dbReference type="Pfam" id="PF00069">
    <property type="entry name" value="Pkinase"/>
    <property type="match status" value="1"/>
</dbReference>
<evidence type="ECO:0000256" key="4">
    <source>
        <dbReference type="ARBA" id="ARBA00022989"/>
    </source>
</evidence>
<dbReference type="GO" id="GO:0005524">
    <property type="term" value="F:ATP binding"/>
    <property type="evidence" value="ECO:0007669"/>
    <property type="project" value="InterPro"/>
</dbReference>
<dbReference type="InterPro" id="IPR011009">
    <property type="entry name" value="Kinase-like_dom_sf"/>
</dbReference>
<dbReference type="PROSITE" id="PS00108">
    <property type="entry name" value="PROTEIN_KINASE_ST"/>
    <property type="match status" value="1"/>
</dbReference>
<dbReference type="Pfam" id="PF00083">
    <property type="entry name" value="Sugar_tr"/>
    <property type="match status" value="1"/>
</dbReference>